<evidence type="ECO:0000313" key="3">
    <source>
        <dbReference type="EMBL" id="MFC4591030.1"/>
    </source>
</evidence>
<dbReference type="PANTHER" id="PTHR34406:SF1">
    <property type="entry name" value="PROTEIN YCEI"/>
    <property type="match status" value="1"/>
</dbReference>
<dbReference type="SMART" id="SM00867">
    <property type="entry name" value="YceI"/>
    <property type="match status" value="1"/>
</dbReference>
<comment type="caution">
    <text evidence="3">The sequence shown here is derived from an EMBL/GenBank/DDBJ whole genome shotgun (WGS) entry which is preliminary data.</text>
</comment>
<protein>
    <submittedName>
        <fullName evidence="3">YceI family protein</fullName>
    </submittedName>
</protein>
<sequence length="195" mass="20669">MPVRRLDMSEHLPATIAVPGYTAGTWKADPVHSEIAFSVRHLMVGKARGRFTGYDVTIVTGADPLSSSVTATIDLASVDTGYGPRDRHLRSADFLEVETYPAMTYRSTGVGRAGDGWVVDGELTLHGVTRRVPLAAEVNGFGPDPFGGQRAGFSVTALINRRDFGIGTAVPMGGGEVVVGDQVSISLEIEAVLQK</sequence>
<name>A0ABV9EN37_9ACTN</name>
<evidence type="ECO:0000259" key="2">
    <source>
        <dbReference type="SMART" id="SM00867"/>
    </source>
</evidence>
<comment type="similarity">
    <text evidence="1">Belongs to the UPF0312 family.</text>
</comment>
<dbReference type="Gene3D" id="2.40.128.110">
    <property type="entry name" value="Lipid/polyisoprenoid-binding, YceI-like"/>
    <property type="match status" value="1"/>
</dbReference>
<dbReference type="EMBL" id="JBHSFN010000028">
    <property type="protein sequence ID" value="MFC4591030.1"/>
    <property type="molecule type" value="Genomic_DNA"/>
</dbReference>
<evidence type="ECO:0000256" key="1">
    <source>
        <dbReference type="ARBA" id="ARBA00008812"/>
    </source>
</evidence>
<reference evidence="4" key="1">
    <citation type="journal article" date="2019" name="Int. J. Syst. Evol. Microbiol.">
        <title>The Global Catalogue of Microorganisms (GCM) 10K type strain sequencing project: providing services to taxonomists for standard genome sequencing and annotation.</title>
        <authorList>
            <consortium name="The Broad Institute Genomics Platform"/>
            <consortium name="The Broad Institute Genome Sequencing Center for Infectious Disease"/>
            <person name="Wu L."/>
            <person name="Ma J."/>
        </authorList>
    </citation>
    <scope>NUCLEOTIDE SEQUENCE [LARGE SCALE GENOMIC DNA]</scope>
    <source>
        <strain evidence="4">CCUG 49560</strain>
    </source>
</reference>
<accession>A0ABV9EN37</accession>
<feature type="domain" description="Lipid/polyisoprenoid-binding YceI-like" evidence="2">
    <location>
        <begin position="25"/>
        <end position="192"/>
    </location>
</feature>
<dbReference type="PANTHER" id="PTHR34406">
    <property type="entry name" value="PROTEIN YCEI"/>
    <property type="match status" value="1"/>
</dbReference>
<dbReference type="InterPro" id="IPR036761">
    <property type="entry name" value="TTHA0802/YceI-like_sf"/>
</dbReference>
<dbReference type="SUPFAM" id="SSF101874">
    <property type="entry name" value="YceI-like"/>
    <property type="match status" value="1"/>
</dbReference>
<gene>
    <name evidence="3" type="ORF">ACFO8L_33390</name>
</gene>
<organism evidence="3 4">
    <name type="scientific">Sphaerisporangium corydalis</name>
    <dbReference type="NCBI Taxonomy" id="1441875"/>
    <lineage>
        <taxon>Bacteria</taxon>
        <taxon>Bacillati</taxon>
        <taxon>Actinomycetota</taxon>
        <taxon>Actinomycetes</taxon>
        <taxon>Streptosporangiales</taxon>
        <taxon>Streptosporangiaceae</taxon>
        <taxon>Sphaerisporangium</taxon>
    </lineage>
</organism>
<evidence type="ECO:0000313" key="4">
    <source>
        <dbReference type="Proteomes" id="UP001595891"/>
    </source>
</evidence>
<keyword evidence="4" id="KW-1185">Reference proteome</keyword>
<dbReference type="Pfam" id="PF04264">
    <property type="entry name" value="YceI"/>
    <property type="match status" value="1"/>
</dbReference>
<dbReference type="Proteomes" id="UP001595891">
    <property type="component" value="Unassembled WGS sequence"/>
</dbReference>
<dbReference type="InterPro" id="IPR007372">
    <property type="entry name" value="Lipid/polyisoprenoid-bd_YceI"/>
</dbReference>
<proteinExistence type="inferred from homology"/>
<dbReference type="RefSeq" id="WP_262843557.1">
    <property type="nucleotide sequence ID" value="NZ_JANZYP010000019.1"/>
</dbReference>